<comment type="similarity">
    <text evidence="1">Belongs to the polysaccharide synthase family.</text>
</comment>
<dbReference type="EMBL" id="CP054140">
    <property type="protein sequence ID" value="QQG66949.1"/>
    <property type="molecule type" value="Genomic_DNA"/>
</dbReference>
<gene>
    <name evidence="4" type="ORF">HP555_04665</name>
</gene>
<accession>A0A7T5VFI5</accession>
<sequence length="646" mass="72400">MKNPKFWLIFVVDALLIILAHYLAYAIRFETFLQGEVFRQFAGLLPLILGIKLPCFYLFGLYRGMWRYTSINDVVNVLLATLFSSALVVLVLLFSQRFLGFSRSVFLLDMVFTFGSIAGHRVLIRFLYLRRGSVYDVFTTGFRPEERRLLLIGAGDATDRILKELRDNNLLRYMAVGIVDDDPEKTGMRLHGVPVLGLIDDLQAHAQRVKAQEILISAMVIDKDRMRRLVTLCQQTRLPFKVLPTIGELLGGGISIRSMRDISYKDLLGREEVRLEQEKIGGYLTGKTVLITGAGGSIGSELCRQILRFAPGLIVLFDAGEENLYRVQMELRHEHENIATTAVLGKVQDMRLINAIFKRHQPTVVFHTAAYKHVPLVERNPWQAVDNNIVGTQLLMEAAIVYGVERFVLVSSDKAVRPTNVMGASKRVTELLMSAYNSHCWDGCVSSPWQRVLQNKGQRGAGKVPASHGTRFMGVRFGNVLGSSGSVLPLFKRQIERGGPVTVTHPEVTRYFMSAEEAAQLILQSGAMGEGGEIFILKMGEPVKIADMARELIRLTGREPDNDIAIRYIGLRAGEKLYEELITAGEGIVPTGHEKIMVLRGQQPHDCQQLRDQLEALQEQAKSLDSRGIKETLKSIVPEYVPDYSV</sequence>
<dbReference type="SUPFAM" id="SSF53335">
    <property type="entry name" value="S-adenosyl-L-methionine-dependent methyltransferases"/>
    <property type="match status" value="1"/>
</dbReference>
<evidence type="ECO:0000256" key="2">
    <source>
        <dbReference type="SAM" id="Phobius"/>
    </source>
</evidence>
<evidence type="ECO:0000313" key="5">
    <source>
        <dbReference type="Proteomes" id="UP000596092"/>
    </source>
</evidence>
<feature type="transmembrane region" description="Helical" evidence="2">
    <location>
        <begin position="74"/>
        <end position="94"/>
    </location>
</feature>
<keyword evidence="2" id="KW-0812">Transmembrane</keyword>
<organism evidence="4 5">
    <name type="scientific">Desulfobulbus oligotrophicus</name>
    <dbReference type="NCBI Taxonomy" id="1909699"/>
    <lineage>
        <taxon>Bacteria</taxon>
        <taxon>Pseudomonadati</taxon>
        <taxon>Thermodesulfobacteriota</taxon>
        <taxon>Desulfobulbia</taxon>
        <taxon>Desulfobulbales</taxon>
        <taxon>Desulfobulbaceae</taxon>
        <taxon>Desulfobulbus</taxon>
    </lineage>
</organism>
<proteinExistence type="inferred from homology"/>
<dbReference type="CDD" id="cd05237">
    <property type="entry name" value="UDP_invert_4-6DH_SDR_e"/>
    <property type="match status" value="1"/>
</dbReference>
<dbReference type="PANTHER" id="PTHR43318:SF1">
    <property type="entry name" value="POLYSACCHARIDE BIOSYNTHESIS PROTEIN EPSC-RELATED"/>
    <property type="match status" value="1"/>
</dbReference>
<reference evidence="4 5" key="1">
    <citation type="submission" date="2020-05" db="EMBL/GenBank/DDBJ databases">
        <title>Complete genome of Desulfobulbus oligotrophicus.</title>
        <authorList>
            <person name="Podar M."/>
        </authorList>
    </citation>
    <scope>NUCLEOTIDE SEQUENCE [LARGE SCALE GENOMIC DNA]</scope>
    <source>
        <strain evidence="4 5">Prop6</strain>
    </source>
</reference>
<dbReference type="AlphaFoldDB" id="A0A7T5VFI5"/>
<dbReference type="InterPro" id="IPR029063">
    <property type="entry name" value="SAM-dependent_MTases_sf"/>
</dbReference>
<dbReference type="Gene3D" id="3.40.50.720">
    <property type="entry name" value="NAD(P)-binding Rossmann-like Domain"/>
    <property type="match status" value="2"/>
</dbReference>
<feature type="domain" description="Polysaccharide biosynthesis protein CapD-like" evidence="3">
    <location>
        <begin position="289"/>
        <end position="599"/>
    </location>
</feature>
<dbReference type="Proteomes" id="UP000596092">
    <property type="component" value="Chromosome"/>
</dbReference>
<dbReference type="Pfam" id="PF13727">
    <property type="entry name" value="CoA_binding_3"/>
    <property type="match status" value="1"/>
</dbReference>
<name>A0A7T5VFI5_9BACT</name>
<dbReference type="PANTHER" id="PTHR43318">
    <property type="entry name" value="UDP-N-ACETYLGLUCOSAMINE 4,6-DEHYDRATASE"/>
    <property type="match status" value="1"/>
</dbReference>
<keyword evidence="2" id="KW-0472">Membrane</keyword>
<dbReference type="Pfam" id="PF02719">
    <property type="entry name" value="Polysacc_synt_2"/>
    <property type="match status" value="1"/>
</dbReference>
<evidence type="ECO:0000256" key="1">
    <source>
        <dbReference type="ARBA" id="ARBA00007430"/>
    </source>
</evidence>
<keyword evidence="5" id="KW-1185">Reference proteome</keyword>
<feature type="transmembrane region" description="Helical" evidence="2">
    <location>
        <begin position="6"/>
        <end position="29"/>
    </location>
</feature>
<dbReference type="SUPFAM" id="SSF51735">
    <property type="entry name" value="NAD(P)-binding Rossmann-fold domains"/>
    <property type="match status" value="1"/>
</dbReference>
<dbReference type="InterPro" id="IPR036291">
    <property type="entry name" value="NAD(P)-bd_dom_sf"/>
</dbReference>
<evidence type="ECO:0000259" key="3">
    <source>
        <dbReference type="Pfam" id="PF02719"/>
    </source>
</evidence>
<keyword evidence="2" id="KW-1133">Transmembrane helix</keyword>
<dbReference type="InterPro" id="IPR051203">
    <property type="entry name" value="Polysaccharide_Synthase-Rel"/>
</dbReference>
<protein>
    <submittedName>
        <fullName evidence="4">Polysaccharide biosynthesis protein</fullName>
    </submittedName>
</protein>
<feature type="transmembrane region" description="Helical" evidence="2">
    <location>
        <begin position="41"/>
        <end position="62"/>
    </location>
</feature>
<dbReference type="InterPro" id="IPR003869">
    <property type="entry name" value="Polysac_CapD-like"/>
</dbReference>
<evidence type="ECO:0000313" key="4">
    <source>
        <dbReference type="EMBL" id="QQG66949.1"/>
    </source>
</evidence>
<dbReference type="KEGG" id="dog:HP555_04665"/>